<feature type="site" description="Substrate discrimination" evidence="4">
    <location>
        <position position="32"/>
    </location>
</feature>
<dbReference type="InterPro" id="IPR043502">
    <property type="entry name" value="DNA/RNA_pol_sf"/>
</dbReference>
<dbReference type="InterPro" id="IPR050116">
    <property type="entry name" value="DNA_polymerase-Y"/>
</dbReference>
<comment type="function">
    <text evidence="2 4">Poorly processive, error-prone DNA polymerase involved in untargeted mutagenesis. Copies undamaged DNA at stalled replication forks, which arise in vivo from mismatched or misaligned primer ends. These misaligned primers can be extended by PolIV. Exhibits no 3'-5' exonuclease (proofreading) activity. May be involved in translesional synthesis, in conjunction with the beta clamp from PolIII.</text>
</comment>
<dbReference type="PANTHER" id="PTHR11076:SF33">
    <property type="entry name" value="DNA POLYMERASE KAPPA"/>
    <property type="match status" value="1"/>
</dbReference>
<accession>A0ABM8G6R1</accession>
<keyword evidence="4" id="KW-0515">Mutator protein</keyword>
<comment type="catalytic activity">
    <reaction evidence="3 4">
        <text>DNA(n) + a 2'-deoxyribonucleoside 5'-triphosphate = DNA(n+1) + diphosphate</text>
        <dbReference type="Rhea" id="RHEA:22508"/>
        <dbReference type="Rhea" id="RHEA-COMP:17339"/>
        <dbReference type="Rhea" id="RHEA-COMP:17340"/>
        <dbReference type="ChEBI" id="CHEBI:33019"/>
        <dbReference type="ChEBI" id="CHEBI:61560"/>
        <dbReference type="ChEBI" id="CHEBI:173112"/>
        <dbReference type="EC" id="2.7.7.7"/>
    </reaction>
</comment>
<feature type="region of interest" description="Disordered" evidence="5">
    <location>
        <begin position="400"/>
        <end position="419"/>
    </location>
</feature>
<gene>
    <name evidence="7" type="primary">dinB_2</name>
    <name evidence="4" type="synonym">dinB</name>
    <name evidence="7" type="ORF">GCM10025865_31520</name>
</gene>
<dbReference type="InterPro" id="IPR022880">
    <property type="entry name" value="DNApol_IV"/>
</dbReference>
<keyword evidence="4" id="KW-0239">DNA-directed DNA polymerase</keyword>
<evidence type="ECO:0000256" key="4">
    <source>
        <dbReference type="HAMAP-Rule" id="MF_01113"/>
    </source>
</evidence>
<dbReference type="Proteomes" id="UP001321475">
    <property type="component" value="Chromosome"/>
</dbReference>
<dbReference type="InterPro" id="IPR001126">
    <property type="entry name" value="UmuC"/>
</dbReference>
<comment type="similarity">
    <text evidence="1 4">Belongs to the DNA polymerase type-Y family.</text>
</comment>
<dbReference type="SUPFAM" id="SSF100879">
    <property type="entry name" value="Lesion bypass DNA polymerase (Y-family), little finger domain"/>
    <property type="match status" value="1"/>
</dbReference>
<comment type="subcellular location">
    <subcellularLocation>
        <location evidence="4">Cytoplasm</location>
    </subcellularLocation>
</comment>
<feature type="active site" evidence="4">
    <location>
        <position position="121"/>
    </location>
</feature>
<dbReference type="Pfam" id="PF11799">
    <property type="entry name" value="IMS_C"/>
    <property type="match status" value="1"/>
</dbReference>
<keyword evidence="4" id="KW-0963">Cytoplasm</keyword>
<dbReference type="Gene3D" id="3.30.1490.100">
    <property type="entry name" value="DNA polymerase, Y-family, little finger domain"/>
    <property type="match status" value="1"/>
</dbReference>
<evidence type="ECO:0000256" key="3">
    <source>
        <dbReference type="ARBA" id="ARBA00049244"/>
    </source>
</evidence>
<dbReference type="InterPro" id="IPR043128">
    <property type="entry name" value="Rev_trsase/Diguanyl_cyclase"/>
</dbReference>
<protein>
    <recommendedName>
        <fullName evidence="4">DNA polymerase IV</fullName>
        <shortName evidence="4">Pol IV</shortName>
        <ecNumber evidence="4">2.7.7.7</ecNumber>
    </recommendedName>
</protein>
<reference evidence="8" key="1">
    <citation type="journal article" date="2019" name="Int. J. Syst. Evol. Microbiol.">
        <title>The Global Catalogue of Microorganisms (GCM) 10K type strain sequencing project: providing services to taxonomists for standard genome sequencing and annotation.</title>
        <authorList>
            <consortium name="The Broad Institute Genomics Platform"/>
            <consortium name="The Broad Institute Genome Sequencing Center for Infectious Disease"/>
            <person name="Wu L."/>
            <person name="Ma J."/>
        </authorList>
    </citation>
    <scope>NUCLEOTIDE SEQUENCE [LARGE SCALE GENOMIC DNA]</scope>
    <source>
        <strain evidence="8">NBRC 108565</strain>
    </source>
</reference>
<feature type="binding site" evidence="4">
    <location>
        <position position="27"/>
    </location>
    <ligand>
        <name>Mg(2+)</name>
        <dbReference type="ChEBI" id="CHEBI:18420"/>
    </ligand>
</feature>
<keyword evidence="4" id="KW-0235">DNA replication</keyword>
<evidence type="ECO:0000313" key="8">
    <source>
        <dbReference type="Proteomes" id="UP001321475"/>
    </source>
</evidence>
<keyword evidence="4" id="KW-0460">Magnesium</keyword>
<dbReference type="RefSeq" id="WP_286217970.1">
    <property type="nucleotide sequence ID" value="NZ_AP027729.1"/>
</dbReference>
<dbReference type="InterPro" id="IPR017961">
    <property type="entry name" value="DNA_pol_Y-fam_little_finger"/>
</dbReference>
<dbReference type="HAMAP" id="MF_01113">
    <property type="entry name" value="DNApol_IV"/>
    <property type="match status" value="1"/>
</dbReference>
<evidence type="ECO:0000256" key="5">
    <source>
        <dbReference type="SAM" id="MobiDB-lite"/>
    </source>
</evidence>
<dbReference type="SUPFAM" id="SSF56672">
    <property type="entry name" value="DNA/RNA polymerases"/>
    <property type="match status" value="1"/>
</dbReference>
<keyword evidence="4" id="KW-0808">Transferase</keyword>
<dbReference type="PANTHER" id="PTHR11076">
    <property type="entry name" value="DNA REPAIR POLYMERASE UMUC / TRANSFERASE FAMILY MEMBER"/>
    <property type="match status" value="1"/>
</dbReference>
<organism evidence="7 8">
    <name type="scientific">Paraoerskovia sediminicola</name>
    <dbReference type="NCBI Taxonomy" id="1138587"/>
    <lineage>
        <taxon>Bacteria</taxon>
        <taxon>Bacillati</taxon>
        <taxon>Actinomycetota</taxon>
        <taxon>Actinomycetes</taxon>
        <taxon>Micrococcales</taxon>
        <taxon>Cellulomonadaceae</taxon>
        <taxon>Paraoerskovia</taxon>
    </lineage>
</organism>
<dbReference type="PROSITE" id="PS50173">
    <property type="entry name" value="UMUC"/>
    <property type="match status" value="1"/>
</dbReference>
<dbReference type="EC" id="2.7.7.7" evidence="4"/>
<feature type="compositionally biased region" description="Polar residues" evidence="5">
    <location>
        <begin position="408"/>
        <end position="419"/>
    </location>
</feature>
<evidence type="ECO:0000256" key="1">
    <source>
        <dbReference type="ARBA" id="ARBA00010945"/>
    </source>
</evidence>
<dbReference type="Gene3D" id="3.30.70.270">
    <property type="match status" value="1"/>
</dbReference>
<keyword evidence="4" id="KW-0227">DNA damage</keyword>
<dbReference type="NCBIfam" id="NF002677">
    <property type="entry name" value="PRK02406.1"/>
    <property type="match status" value="1"/>
</dbReference>
<feature type="domain" description="UmuC" evidence="6">
    <location>
        <begin position="23"/>
        <end position="202"/>
    </location>
</feature>
<dbReference type="InterPro" id="IPR036775">
    <property type="entry name" value="DNA_pol_Y-fam_lit_finger_sf"/>
</dbReference>
<dbReference type="EMBL" id="AP027729">
    <property type="protein sequence ID" value="BDZ43853.1"/>
    <property type="molecule type" value="Genomic_DNA"/>
</dbReference>
<keyword evidence="4" id="KW-0234">DNA repair</keyword>
<evidence type="ECO:0000256" key="2">
    <source>
        <dbReference type="ARBA" id="ARBA00025589"/>
    </source>
</evidence>
<name>A0ABM8G6R1_9CELL</name>
<dbReference type="Pfam" id="PF00817">
    <property type="entry name" value="IMS"/>
    <property type="match status" value="1"/>
</dbReference>
<sequence length="419" mass="44086">MSRGPRASSVRRSWGDDESGASVLHVDLDAFFASVEVARRPELRGRCVIVGGAGRGVVLAATYEARAFGVQSAMPMKIALRRCPTAVVVPPDHREYLRVSSAVLDLVRGITPIVEQVSVDEAYLDVSGARRRLGAPSAIAAGLRAQVEREHGITCSVGIGASKLVAKLASTHAKPNGVLLVPSDRSVAFLRELPVGALSGVGERTGAALARWGITTVAQLADEDVAVVQAAVGKVHGAHLHDLAHGRDPRPVVATRTERSIGAERTFSSDLRDAAVIGRELLLLADRCAGRLRSHGLLARTVSVKVRTSDFRTVTRSRTLDPATDVAADLHRVARELVAGVDRGGLAVRLVGVRAESLLPRATAVVQPTLAESLDARTGSRRDVESAVDDVRRRFGAGSVALGAGRGSPTTTRSSNGLS</sequence>
<keyword evidence="8" id="KW-1185">Reference proteome</keyword>
<evidence type="ECO:0000313" key="7">
    <source>
        <dbReference type="EMBL" id="BDZ43853.1"/>
    </source>
</evidence>
<feature type="binding site" evidence="4">
    <location>
        <position position="120"/>
    </location>
    <ligand>
        <name>Mg(2+)</name>
        <dbReference type="ChEBI" id="CHEBI:18420"/>
    </ligand>
</feature>
<dbReference type="Gene3D" id="1.10.150.20">
    <property type="entry name" value="5' to 3' exonuclease, C-terminal subdomain"/>
    <property type="match status" value="1"/>
</dbReference>
<dbReference type="Gene3D" id="3.40.1170.60">
    <property type="match status" value="1"/>
</dbReference>
<dbReference type="CDD" id="cd03586">
    <property type="entry name" value="PolY_Pol_IV_kappa"/>
    <property type="match status" value="1"/>
</dbReference>
<evidence type="ECO:0000259" key="6">
    <source>
        <dbReference type="PROSITE" id="PS50173"/>
    </source>
</evidence>
<keyword evidence="4" id="KW-0238">DNA-binding</keyword>
<keyword evidence="4" id="KW-0479">Metal-binding</keyword>
<comment type="subunit">
    <text evidence="4">Monomer.</text>
</comment>
<proteinExistence type="inferred from homology"/>
<keyword evidence="4" id="KW-0548">Nucleotidyltransferase</keyword>
<comment type="cofactor">
    <cofactor evidence="4">
        <name>Mg(2+)</name>
        <dbReference type="ChEBI" id="CHEBI:18420"/>
    </cofactor>
    <text evidence="4">Binds 2 magnesium ions per subunit.</text>
</comment>